<dbReference type="EMBL" id="LAZR01068482">
    <property type="protein sequence ID" value="KKK49552.1"/>
    <property type="molecule type" value="Genomic_DNA"/>
</dbReference>
<comment type="caution">
    <text evidence="1">The sequence shown here is derived from an EMBL/GenBank/DDBJ whole genome shotgun (WGS) entry which is preliminary data.</text>
</comment>
<sequence length="66" mass="7631">MRIIWRVWCPHCNHQGTNALPPDDPDFSETVNCVTCNKPIDARNGKLSLKPTRIKKREPVDLLEVY</sequence>
<dbReference type="AlphaFoldDB" id="A0A0F8VYW5"/>
<name>A0A0F8VYW5_9ZZZZ</name>
<protein>
    <submittedName>
        <fullName evidence="1">Uncharacterized protein</fullName>
    </submittedName>
</protein>
<evidence type="ECO:0000313" key="1">
    <source>
        <dbReference type="EMBL" id="KKK49552.1"/>
    </source>
</evidence>
<gene>
    <name evidence="1" type="ORF">LCGC14_3133910</name>
</gene>
<organism evidence="1">
    <name type="scientific">marine sediment metagenome</name>
    <dbReference type="NCBI Taxonomy" id="412755"/>
    <lineage>
        <taxon>unclassified sequences</taxon>
        <taxon>metagenomes</taxon>
        <taxon>ecological metagenomes</taxon>
    </lineage>
</organism>
<accession>A0A0F8VYW5</accession>
<proteinExistence type="predicted"/>
<reference evidence="1" key="1">
    <citation type="journal article" date="2015" name="Nature">
        <title>Complex archaea that bridge the gap between prokaryotes and eukaryotes.</title>
        <authorList>
            <person name="Spang A."/>
            <person name="Saw J.H."/>
            <person name="Jorgensen S.L."/>
            <person name="Zaremba-Niedzwiedzka K."/>
            <person name="Martijn J."/>
            <person name="Lind A.E."/>
            <person name="van Eijk R."/>
            <person name="Schleper C."/>
            <person name="Guy L."/>
            <person name="Ettema T.J."/>
        </authorList>
    </citation>
    <scope>NUCLEOTIDE SEQUENCE</scope>
</reference>